<name>A0ABY4C4S3_9BACT</name>
<keyword evidence="3" id="KW-1185">Reference proteome</keyword>
<accession>A0ABY4C4S3</accession>
<feature type="chain" id="PRO_5047429326" evidence="1">
    <location>
        <begin position="19"/>
        <end position="131"/>
    </location>
</feature>
<dbReference type="EMBL" id="CP093442">
    <property type="protein sequence ID" value="UOE99962.1"/>
    <property type="molecule type" value="Genomic_DNA"/>
</dbReference>
<keyword evidence="1" id="KW-0732">Signal</keyword>
<protein>
    <submittedName>
        <fullName evidence="2">Uncharacterized protein</fullName>
    </submittedName>
</protein>
<evidence type="ECO:0000256" key="1">
    <source>
        <dbReference type="SAM" id="SignalP"/>
    </source>
</evidence>
<gene>
    <name evidence="2" type="ORF">MNR06_09650</name>
</gene>
<evidence type="ECO:0000313" key="3">
    <source>
        <dbReference type="Proteomes" id="UP000830116"/>
    </source>
</evidence>
<dbReference type="Proteomes" id="UP000830116">
    <property type="component" value="Chromosome"/>
</dbReference>
<evidence type="ECO:0000313" key="2">
    <source>
        <dbReference type="EMBL" id="UOE99962.1"/>
    </source>
</evidence>
<proteinExistence type="predicted"/>
<sequence length="131" mass="13795">MKKLIAAALVLIGSSAMADTTLFNCVVPSNTNSVTLTVTKADDTSVDYIIASLSEKSGGSDFFAQMDPGTVDAQLANGFLQMMALTDHSAQDPNDGVITNTGFLTLNAEKDGSFQGILFAKGNIYPLYCTK</sequence>
<reference evidence="2" key="1">
    <citation type="submission" date="2022-03" db="EMBL/GenBank/DDBJ databases">
        <title>Genome Identification and Characterization of new species Bdellovibrio reynosense LBG001 sp. nov. from a Mexico soil sample.</title>
        <authorList>
            <person name="Camilli A."/>
            <person name="Ajao Y."/>
            <person name="Guo X."/>
        </authorList>
    </citation>
    <scope>NUCLEOTIDE SEQUENCE</scope>
    <source>
        <strain evidence="2">LBG001</strain>
    </source>
</reference>
<dbReference type="RefSeq" id="WP_243535470.1">
    <property type="nucleotide sequence ID" value="NZ_CP093442.1"/>
</dbReference>
<organism evidence="2 3">
    <name type="scientific">Bdellovibrio reynosensis</name>
    <dbReference type="NCBI Taxonomy" id="2835041"/>
    <lineage>
        <taxon>Bacteria</taxon>
        <taxon>Pseudomonadati</taxon>
        <taxon>Bdellovibrionota</taxon>
        <taxon>Bdellovibrionia</taxon>
        <taxon>Bdellovibrionales</taxon>
        <taxon>Pseudobdellovibrionaceae</taxon>
        <taxon>Bdellovibrio</taxon>
    </lineage>
</organism>
<feature type="signal peptide" evidence="1">
    <location>
        <begin position="1"/>
        <end position="18"/>
    </location>
</feature>